<protein>
    <recommendedName>
        <fullName evidence="5">3-methyl-2-oxobutanoate hydroxymethyltransferase</fullName>
    </recommendedName>
</protein>
<keyword evidence="4" id="KW-1185">Reference proteome</keyword>
<dbReference type="STRING" id="29920.A0A329REA0"/>
<dbReference type="AlphaFoldDB" id="A0A329REA0"/>
<feature type="non-terminal residue" evidence="2">
    <location>
        <position position="1"/>
    </location>
</feature>
<comment type="caution">
    <text evidence="2">The sequence shown here is derived from an EMBL/GenBank/DDBJ whole genome shotgun (WGS) entry which is preliminary data.</text>
</comment>
<gene>
    <name evidence="3" type="ORF">PC110_g21561</name>
    <name evidence="2" type="ORF">PC110_g21997</name>
</gene>
<evidence type="ECO:0000313" key="3">
    <source>
        <dbReference type="EMBL" id="RAW21993.1"/>
    </source>
</evidence>
<organism evidence="2 4">
    <name type="scientific">Phytophthora cactorum</name>
    <dbReference type="NCBI Taxonomy" id="29920"/>
    <lineage>
        <taxon>Eukaryota</taxon>
        <taxon>Sar</taxon>
        <taxon>Stramenopiles</taxon>
        <taxon>Oomycota</taxon>
        <taxon>Peronosporomycetes</taxon>
        <taxon>Peronosporales</taxon>
        <taxon>Peronosporaceae</taxon>
        <taxon>Phytophthora</taxon>
    </lineage>
</organism>
<evidence type="ECO:0008006" key="5">
    <source>
        <dbReference type="Google" id="ProtNLM"/>
    </source>
</evidence>
<evidence type="ECO:0000313" key="4">
    <source>
        <dbReference type="Proteomes" id="UP000251314"/>
    </source>
</evidence>
<dbReference type="EMBL" id="MJFZ01001472">
    <property type="protein sequence ID" value="RAW21993.1"/>
    <property type="molecule type" value="Genomic_DNA"/>
</dbReference>
<proteinExistence type="predicted"/>
<reference evidence="2 4" key="1">
    <citation type="submission" date="2018-01" db="EMBL/GenBank/DDBJ databases">
        <title>Draft genome of the strawberry crown rot pathogen Phytophthora cactorum.</title>
        <authorList>
            <person name="Armitage A.D."/>
            <person name="Lysoe E."/>
            <person name="Nellist C.F."/>
            <person name="Harrison R.J."/>
            <person name="Brurberg M.B."/>
        </authorList>
    </citation>
    <scope>NUCLEOTIDE SEQUENCE [LARGE SCALE GENOMIC DNA]</scope>
    <source>
        <strain evidence="2 4">10300</strain>
    </source>
</reference>
<sequence length="70" mass="8084">YADVGEQIRVGLENYRDDVETGRFSSEAFSPYKMSKEETQKLHDMMATEYSHKDDDEDDGATHSEVTKVY</sequence>
<evidence type="ECO:0000256" key="1">
    <source>
        <dbReference type="SAM" id="MobiDB-lite"/>
    </source>
</evidence>
<evidence type="ECO:0000313" key="2">
    <source>
        <dbReference type="EMBL" id="RAW21558.1"/>
    </source>
</evidence>
<dbReference type="OrthoDB" id="425211at2759"/>
<dbReference type="VEuPathDB" id="FungiDB:PC110_g21997"/>
<feature type="region of interest" description="Disordered" evidence="1">
    <location>
        <begin position="48"/>
        <end position="70"/>
    </location>
</feature>
<dbReference type="Proteomes" id="UP000251314">
    <property type="component" value="Unassembled WGS sequence"/>
</dbReference>
<accession>A0A329REA0</accession>
<dbReference type="VEuPathDB" id="FungiDB:PC110_g21561"/>
<name>A0A329REA0_9STRA</name>
<dbReference type="EMBL" id="MJFZ01001690">
    <property type="protein sequence ID" value="RAW21558.1"/>
    <property type="molecule type" value="Genomic_DNA"/>
</dbReference>